<name>A0ABP8HMQ7_9BACT</name>
<dbReference type="RefSeq" id="WP_345257648.1">
    <property type="nucleotide sequence ID" value="NZ_BAABGY010000015.1"/>
</dbReference>
<accession>A0ABP8HMQ7</accession>
<proteinExistence type="predicted"/>
<feature type="compositionally biased region" description="Polar residues" evidence="1">
    <location>
        <begin position="35"/>
        <end position="44"/>
    </location>
</feature>
<dbReference type="Proteomes" id="UP001501725">
    <property type="component" value="Unassembled WGS sequence"/>
</dbReference>
<feature type="region of interest" description="Disordered" evidence="1">
    <location>
        <begin position="1"/>
        <end position="63"/>
    </location>
</feature>
<keyword evidence="3" id="KW-1185">Reference proteome</keyword>
<feature type="compositionally biased region" description="Basic and acidic residues" evidence="1">
    <location>
        <begin position="51"/>
        <end position="63"/>
    </location>
</feature>
<gene>
    <name evidence="2" type="ORF">GCM10023184_39710</name>
</gene>
<comment type="caution">
    <text evidence="2">The sequence shown here is derived from an EMBL/GenBank/DDBJ whole genome shotgun (WGS) entry which is preliminary data.</text>
</comment>
<protein>
    <submittedName>
        <fullName evidence="2">Uncharacterized protein</fullName>
    </submittedName>
</protein>
<reference evidence="3" key="1">
    <citation type="journal article" date="2019" name="Int. J. Syst. Evol. Microbiol.">
        <title>The Global Catalogue of Microorganisms (GCM) 10K type strain sequencing project: providing services to taxonomists for standard genome sequencing and annotation.</title>
        <authorList>
            <consortium name="The Broad Institute Genomics Platform"/>
            <consortium name="The Broad Institute Genome Sequencing Center for Infectious Disease"/>
            <person name="Wu L."/>
            <person name="Ma J."/>
        </authorList>
    </citation>
    <scope>NUCLEOTIDE SEQUENCE [LARGE SCALE GENOMIC DNA]</scope>
    <source>
        <strain evidence="3">JCM 17919</strain>
    </source>
</reference>
<evidence type="ECO:0000256" key="1">
    <source>
        <dbReference type="SAM" id="MobiDB-lite"/>
    </source>
</evidence>
<evidence type="ECO:0000313" key="2">
    <source>
        <dbReference type="EMBL" id="GAA4341353.1"/>
    </source>
</evidence>
<dbReference type="EMBL" id="BAABGY010000015">
    <property type="protein sequence ID" value="GAA4341353.1"/>
    <property type="molecule type" value="Genomic_DNA"/>
</dbReference>
<evidence type="ECO:0000313" key="3">
    <source>
        <dbReference type="Proteomes" id="UP001501725"/>
    </source>
</evidence>
<organism evidence="2 3">
    <name type="scientific">Flaviaesturariibacter amylovorans</name>
    <dbReference type="NCBI Taxonomy" id="1084520"/>
    <lineage>
        <taxon>Bacteria</taxon>
        <taxon>Pseudomonadati</taxon>
        <taxon>Bacteroidota</taxon>
        <taxon>Chitinophagia</taxon>
        <taxon>Chitinophagales</taxon>
        <taxon>Chitinophagaceae</taxon>
        <taxon>Flaviaestuariibacter</taxon>
    </lineage>
</organism>
<sequence length="63" mass="6840">MADKQYETARNNEQSPAPGFASVNTFNPDEETPLAPQTDQQVAAPQNPEDASPKPRPDTSREG</sequence>